<evidence type="ECO:0000313" key="7">
    <source>
        <dbReference type="Proteomes" id="UP001530377"/>
    </source>
</evidence>
<organism evidence="6 7">
    <name type="scientific">Cyclostephanos tholiformis</name>
    <dbReference type="NCBI Taxonomy" id="382380"/>
    <lineage>
        <taxon>Eukaryota</taxon>
        <taxon>Sar</taxon>
        <taxon>Stramenopiles</taxon>
        <taxon>Ochrophyta</taxon>
        <taxon>Bacillariophyta</taxon>
        <taxon>Coscinodiscophyceae</taxon>
        <taxon>Thalassiosirophycidae</taxon>
        <taxon>Stephanodiscales</taxon>
        <taxon>Stephanodiscaceae</taxon>
        <taxon>Cyclostephanos</taxon>
    </lineage>
</organism>
<dbReference type="InterPro" id="IPR003034">
    <property type="entry name" value="SAP_dom"/>
</dbReference>
<evidence type="ECO:0000256" key="3">
    <source>
        <dbReference type="SAM" id="MobiDB-lite"/>
    </source>
</evidence>
<protein>
    <recommendedName>
        <fullName evidence="5">SAP domain-containing protein</fullName>
    </recommendedName>
</protein>
<keyword evidence="1" id="KW-0677">Repeat</keyword>
<evidence type="ECO:0000256" key="2">
    <source>
        <dbReference type="PROSITE-ProRule" id="PRU00708"/>
    </source>
</evidence>
<gene>
    <name evidence="6" type="ORF">ACHAXA_007983</name>
</gene>
<evidence type="ECO:0000259" key="5">
    <source>
        <dbReference type="PROSITE" id="PS50800"/>
    </source>
</evidence>
<dbReference type="Proteomes" id="UP001530377">
    <property type="component" value="Unassembled WGS sequence"/>
</dbReference>
<dbReference type="InterPro" id="IPR051222">
    <property type="entry name" value="PPR/CCM1_RNA-binding"/>
</dbReference>
<feature type="repeat" description="PPR" evidence="2">
    <location>
        <begin position="538"/>
        <end position="572"/>
    </location>
</feature>
<keyword evidence="7" id="KW-1185">Reference proteome</keyword>
<dbReference type="PANTHER" id="PTHR47942">
    <property type="entry name" value="TETRATRICOPEPTIDE REPEAT (TPR)-LIKE SUPERFAMILY PROTEIN-RELATED"/>
    <property type="match status" value="1"/>
</dbReference>
<sequence length="756" mass="81700">MRLSNSWVLAMAATSVSIITPTTSGFQQRQQQQRASSSSSMSSMTHVSMSGRVCSSSMRISATMNEATITTEAATTPNDVGDAPARKVMTYADVNSLTFRELQRECKALGLSAIGTTSALRGRLLNHHGLERVVRVDVTTPAASAAEIEEICSTEGITFCDESDPDYDFKIVLSGVMQKSSRGHWKSATRKLKTLVNKHSTPDRPVPREAYLAVLEACAADRLNGARASEPARKILEDMATFGYEIPHDLANVCVTSALGEGNGATHDGFGGIDAALAMVHAIEMSPGGTNILDDATYSRLVTSLARERAIEESILVLRSMVVERSFTPPLGTFADVAKVASQSVGHESDVIQVLTYAKAAGYELDNIAAVDAGRELLASGVIAAERMDNLALGLRLLTAAAKAKGCAPDSGDDLVATSSSAAQRACTLIHKRAIGKACEENNWKLAVKLLELMPKRGLSPATSVWRKVLSTCCKNEKSRKATAILLDWITLAKEGKAEKPPVSVFNTVVNTCEVCGEEELTVKVLDIMRDTLEVEGNIITFNIALKRLAKAGNIAGCEGILIGMLNEGLEPNVVSYTTTIGACAKEGAKNPAMALTWLQRMRMRNVQPNFHTYNTALAACLDGKLESTFIGAKIATEMLEDAEKELACGLKGSVNFKSTLPDAYTKVLGRSLMKQLRENWRSGDIDMTLAKSTTRIPLLKLVDFEKTVDAARVAEIQCDVPEAVEEDLKEENAEQDYEFTLLRDIHRDDRRTAVV</sequence>
<dbReference type="AlphaFoldDB" id="A0ABD3R5M0"/>
<comment type="caution">
    <text evidence="6">The sequence shown here is derived from an EMBL/GenBank/DDBJ whole genome shotgun (WGS) entry which is preliminary data.</text>
</comment>
<feature type="domain" description="SAP" evidence="5">
    <location>
        <begin position="94"/>
        <end position="128"/>
    </location>
</feature>
<feature type="compositionally biased region" description="Low complexity" evidence="3">
    <location>
        <begin position="27"/>
        <end position="44"/>
    </location>
</feature>
<dbReference type="PROSITE" id="PS50800">
    <property type="entry name" value="SAP"/>
    <property type="match status" value="1"/>
</dbReference>
<evidence type="ECO:0000256" key="4">
    <source>
        <dbReference type="SAM" id="SignalP"/>
    </source>
</evidence>
<accession>A0ABD3R5M0</accession>
<feature type="region of interest" description="Disordered" evidence="3">
    <location>
        <begin position="23"/>
        <end position="48"/>
    </location>
</feature>
<name>A0ABD3R5M0_9STRA</name>
<dbReference type="InterPro" id="IPR002885">
    <property type="entry name" value="PPR_rpt"/>
</dbReference>
<feature type="signal peptide" evidence="4">
    <location>
        <begin position="1"/>
        <end position="25"/>
    </location>
</feature>
<dbReference type="Gene3D" id="1.25.40.10">
    <property type="entry name" value="Tetratricopeptide repeat domain"/>
    <property type="match status" value="2"/>
</dbReference>
<feature type="repeat" description="PPR" evidence="2">
    <location>
        <begin position="573"/>
        <end position="609"/>
    </location>
</feature>
<dbReference type="PANTHER" id="PTHR47942:SF63">
    <property type="entry name" value="PENTATRICOPEPTIDE REPEAT-CONTAINING PROTEIN"/>
    <property type="match status" value="1"/>
</dbReference>
<evidence type="ECO:0000256" key="1">
    <source>
        <dbReference type="ARBA" id="ARBA00022737"/>
    </source>
</evidence>
<dbReference type="PROSITE" id="PS51375">
    <property type="entry name" value="PPR"/>
    <property type="match status" value="2"/>
</dbReference>
<evidence type="ECO:0000313" key="6">
    <source>
        <dbReference type="EMBL" id="KAL3807824.1"/>
    </source>
</evidence>
<dbReference type="InterPro" id="IPR011990">
    <property type="entry name" value="TPR-like_helical_dom_sf"/>
</dbReference>
<dbReference type="EMBL" id="JALLPB020000580">
    <property type="protein sequence ID" value="KAL3807824.1"/>
    <property type="molecule type" value="Genomic_DNA"/>
</dbReference>
<keyword evidence="4" id="KW-0732">Signal</keyword>
<feature type="chain" id="PRO_5044824261" description="SAP domain-containing protein" evidence="4">
    <location>
        <begin position="26"/>
        <end position="756"/>
    </location>
</feature>
<reference evidence="6 7" key="1">
    <citation type="submission" date="2024-10" db="EMBL/GenBank/DDBJ databases">
        <title>Updated reference genomes for cyclostephanoid diatoms.</title>
        <authorList>
            <person name="Roberts W.R."/>
            <person name="Alverson A.J."/>
        </authorList>
    </citation>
    <scope>NUCLEOTIDE SEQUENCE [LARGE SCALE GENOMIC DNA]</scope>
    <source>
        <strain evidence="6 7">AJA228-03</strain>
    </source>
</reference>
<dbReference type="Pfam" id="PF13812">
    <property type="entry name" value="PPR_3"/>
    <property type="match status" value="1"/>
</dbReference>
<proteinExistence type="predicted"/>